<feature type="coiled-coil region" evidence="6">
    <location>
        <begin position="159"/>
        <end position="186"/>
    </location>
</feature>
<dbReference type="Pfam" id="PF00672">
    <property type="entry name" value="HAMP"/>
    <property type="match status" value="1"/>
</dbReference>
<dbReference type="PANTHER" id="PTHR32089:SF112">
    <property type="entry name" value="LYSOZYME-LIKE PROTEIN-RELATED"/>
    <property type="match status" value="1"/>
</dbReference>
<dbReference type="Pfam" id="PF00015">
    <property type="entry name" value="MCPsignal"/>
    <property type="match status" value="1"/>
</dbReference>
<feature type="domain" description="HAMP" evidence="10">
    <location>
        <begin position="212"/>
        <end position="265"/>
    </location>
</feature>
<keyword evidence="6" id="KW-0175">Coiled coil</keyword>
<dbReference type="InterPro" id="IPR003660">
    <property type="entry name" value="HAMP_dom"/>
</dbReference>
<keyword evidence="3 5" id="KW-0807">Transducer</keyword>
<name>A0ABU7TNU0_9HYPH</name>
<evidence type="ECO:0000256" key="4">
    <source>
        <dbReference type="ARBA" id="ARBA00029447"/>
    </source>
</evidence>
<evidence type="ECO:0000256" key="3">
    <source>
        <dbReference type="ARBA" id="ARBA00023224"/>
    </source>
</evidence>
<dbReference type="Gene3D" id="6.10.340.10">
    <property type="match status" value="1"/>
</dbReference>
<evidence type="ECO:0000256" key="5">
    <source>
        <dbReference type="PROSITE-ProRule" id="PRU00284"/>
    </source>
</evidence>
<keyword evidence="7" id="KW-0812">Transmembrane</keyword>
<feature type="domain" description="T-SNARE coiled-coil homology" evidence="9">
    <location>
        <begin position="459"/>
        <end position="521"/>
    </location>
</feature>
<dbReference type="PROSITE" id="PS50885">
    <property type="entry name" value="HAMP"/>
    <property type="match status" value="1"/>
</dbReference>
<gene>
    <name evidence="11" type="ORF">MOTC310_13805</name>
</gene>
<evidence type="ECO:0000256" key="1">
    <source>
        <dbReference type="ARBA" id="ARBA00004429"/>
    </source>
</evidence>
<evidence type="ECO:0000313" key="11">
    <source>
        <dbReference type="EMBL" id="MEE7491484.1"/>
    </source>
</evidence>
<dbReference type="InterPro" id="IPR004089">
    <property type="entry name" value="MCPsignal_dom"/>
</dbReference>
<evidence type="ECO:0000256" key="7">
    <source>
        <dbReference type="SAM" id="Phobius"/>
    </source>
</evidence>
<dbReference type="SUPFAM" id="SSF58104">
    <property type="entry name" value="Methyl-accepting chemotaxis protein (MCP) signaling domain"/>
    <property type="match status" value="1"/>
</dbReference>
<accession>A0ABU7TNU0</accession>
<dbReference type="PANTHER" id="PTHR32089">
    <property type="entry name" value="METHYL-ACCEPTING CHEMOTAXIS PROTEIN MCPB"/>
    <property type="match status" value="1"/>
</dbReference>
<organism evidence="11 12">
    <name type="scientific">Methylobacterium oryzae</name>
    <dbReference type="NCBI Taxonomy" id="334852"/>
    <lineage>
        <taxon>Bacteria</taxon>
        <taxon>Pseudomonadati</taxon>
        <taxon>Pseudomonadota</taxon>
        <taxon>Alphaproteobacteria</taxon>
        <taxon>Hyphomicrobiales</taxon>
        <taxon>Methylobacteriaceae</taxon>
        <taxon>Methylobacterium</taxon>
    </lineage>
</organism>
<comment type="caution">
    <text evidence="11">The sequence shown here is derived from an EMBL/GenBank/DDBJ whole genome shotgun (WGS) entry which is preliminary data.</text>
</comment>
<dbReference type="CDD" id="cd06225">
    <property type="entry name" value="HAMP"/>
    <property type="match status" value="1"/>
</dbReference>
<dbReference type="Gene3D" id="1.10.287.950">
    <property type="entry name" value="Methyl-accepting chemotaxis protein"/>
    <property type="match status" value="1"/>
</dbReference>
<feature type="transmembrane region" description="Helical" evidence="7">
    <location>
        <begin position="12"/>
        <end position="31"/>
    </location>
</feature>
<keyword evidence="2" id="KW-0997">Cell inner membrane</keyword>
<evidence type="ECO:0000256" key="6">
    <source>
        <dbReference type="SAM" id="Coils"/>
    </source>
</evidence>
<keyword evidence="12" id="KW-1185">Reference proteome</keyword>
<protein>
    <submittedName>
        <fullName evidence="11">Methyl-accepting chemotaxis protein</fullName>
    </submittedName>
</protein>
<comment type="similarity">
    <text evidence="4">Belongs to the methyl-accepting chemotaxis (MCP) protein family.</text>
</comment>
<dbReference type="SMART" id="SM00304">
    <property type="entry name" value="HAMP"/>
    <property type="match status" value="1"/>
</dbReference>
<dbReference type="PROSITE" id="PS50192">
    <property type="entry name" value="T_SNARE"/>
    <property type="match status" value="1"/>
</dbReference>
<dbReference type="SMART" id="SM00283">
    <property type="entry name" value="MA"/>
    <property type="match status" value="1"/>
</dbReference>
<dbReference type="EMBL" id="MLCA01000006">
    <property type="protein sequence ID" value="MEE7491484.1"/>
    <property type="molecule type" value="Genomic_DNA"/>
</dbReference>
<feature type="domain" description="Methyl-accepting transducer" evidence="8">
    <location>
        <begin position="307"/>
        <end position="543"/>
    </location>
</feature>
<comment type="subcellular location">
    <subcellularLocation>
        <location evidence="1">Cell inner membrane</location>
        <topology evidence="1">Multi-pass membrane protein</topology>
    </subcellularLocation>
</comment>
<dbReference type="SUPFAM" id="SSF158472">
    <property type="entry name" value="HAMP domain-like"/>
    <property type="match status" value="1"/>
</dbReference>
<dbReference type="RefSeq" id="WP_331302162.1">
    <property type="nucleotide sequence ID" value="NZ_MLCA01000006.1"/>
</dbReference>
<evidence type="ECO:0000259" key="9">
    <source>
        <dbReference type="PROSITE" id="PS50192"/>
    </source>
</evidence>
<keyword evidence="7" id="KW-0472">Membrane</keyword>
<keyword evidence="7" id="KW-1133">Transmembrane helix</keyword>
<evidence type="ECO:0000259" key="10">
    <source>
        <dbReference type="PROSITE" id="PS50885"/>
    </source>
</evidence>
<evidence type="ECO:0000256" key="2">
    <source>
        <dbReference type="ARBA" id="ARBA00022519"/>
    </source>
</evidence>
<evidence type="ECO:0000313" key="12">
    <source>
        <dbReference type="Proteomes" id="UP001355206"/>
    </source>
</evidence>
<reference evidence="11 12" key="1">
    <citation type="journal article" date="2012" name="Genet. Mol. Biol.">
        <title>Analysis of 16S rRNA and mxaF genes revealing insights into Methylobacterium niche-specific plant association.</title>
        <authorList>
            <person name="Dourado M.N."/>
            <person name="Andreote F.D."/>
            <person name="Dini-Andreote F."/>
            <person name="Conti R."/>
            <person name="Araujo J.M."/>
            <person name="Araujo W.L."/>
        </authorList>
    </citation>
    <scope>NUCLEOTIDE SEQUENCE [LARGE SCALE GENOMIC DNA]</scope>
    <source>
        <strain evidence="11 12">TC3-10</strain>
    </source>
</reference>
<proteinExistence type="inferred from homology"/>
<dbReference type="InterPro" id="IPR004090">
    <property type="entry name" value="Chemotax_Me-accpt_rcpt"/>
</dbReference>
<feature type="transmembrane region" description="Helical" evidence="7">
    <location>
        <begin position="190"/>
        <end position="214"/>
    </location>
</feature>
<keyword evidence="2" id="KW-1003">Cell membrane</keyword>
<dbReference type="PRINTS" id="PR00260">
    <property type="entry name" value="CHEMTRNSDUCR"/>
</dbReference>
<evidence type="ECO:0000259" key="8">
    <source>
        <dbReference type="PROSITE" id="PS50111"/>
    </source>
</evidence>
<dbReference type="PROSITE" id="PS50111">
    <property type="entry name" value="CHEMOTAXIS_TRANSDUC_2"/>
    <property type="match status" value="1"/>
</dbReference>
<sequence>MLRKTSVLIKSIIPILLMAIMSGGLIVYAIADLNDMAKQTRDIVDVQAVRLERILTVRVYVNEAAVQARNIILETREQELAKFKDRYLDATKTAYEAVKTLIDLADTPDRKATNQTLQKILDEFFAALDKSNSLGLKNDNEAAAKVLLTDGAVARLKLRDFVQGRIDRLTSELRQARDNADQAVRAAMTILISAAVIGILGTIALSALIVVFGITRPLNSLVGVLQRMARGEVDAEIREAARGDEIGAVGKAVEGIKAMVARKAAEEAEVKRRADEAAAAERRRTMVELADRFERAVGGIVGLVSSSATELQATAQQMTATAQETAAQSTSVAAAAEEAATNVNTVAAAAEELGSSVQEIGRQVQGSAQLAQAAVGEAGQTAHLVQALSQNAARIGDMVGMISGIAGQTNLLALNATIEAARAGAAGRGFAVVATEVKALAEQTAKATEEIARQIGEVQGVTMQAVTAIGGITGRIREIDSVATSIAAAVEEQGAATQEIVRNVAQASAGTNEVTGNIAGVAQASEETGAAAGQVLSAASELSRQSEHLGAEVARFLATVRAA</sequence>
<dbReference type="InterPro" id="IPR000727">
    <property type="entry name" value="T_SNARE_dom"/>
</dbReference>
<dbReference type="Proteomes" id="UP001355206">
    <property type="component" value="Unassembled WGS sequence"/>
</dbReference>